<dbReference type="InterPro" id="IPR010268">
    <property type="entry name" value="PaREP1"/>
</dbReference>
<proteinExistence type="predicted"/>
<accession>A0A650CUC3</accession>
<dbReference type="Proteomes" id="UP000474054">
    <property type="component" value="Unassembled WGS sequence"/>
</dbReference>
<dbReference type="Pfam" id="PF05942">
    <property type="entry name" value="PaREP1"/>
    <property type="match status" value="1"/>
</dbReference>
<gene>
    <name evidence="2" type="ORF">D1866_05265</name>
    <name evidence="1" type="ORF">GFB69_09560</name>
</gene>
<reference evidence="1 4" key="1">
    <citation type="submission" date="2019-10" db="EMBL/GenBank/DDBJ databases">
        <title>Comparative genomics of sulfur disproportionating microorganisms.</title>
        <authorList>
            <person name="Ward L.M."/>
            <person name="Bertran E."/>
            <person name="Johnston D."/>
        </authorList>
    </citation>
    <scope>NUCLEOTIDE SEQUENCE [LARGE SCALE GENOMIC DNA]</scope>
    <source>
        <strain evidence="1 4">DSM 3772</strain>
    </source>
</reference>
<dbReference type="RefSeq" id="WP_152942261.1">
    <property type="nucleotide sequence ID" value="NZ_CP045482.1"/>
</dbReference>
<evidence type="ECO:0000313" key="1">
    <source>
        <dbReference type="EMBL" id="MQL55982.1"/>
    </source>
</evidence>
<dbReference type="EMBL" id="WHYS01000002">
    <property type="protein sequence ID" value="MQL55982.1"/>
    <property type="molecule type" value="Genomic_DNA"/>
</dbReference>
<protein>
    <recommendedName>
        <fullName evidence="5">PaREP1 family protein</fullName>
    </recommendedName>
</protein>
<dbReference type="KEGG" id="aamb:D1866_05265"/>
<dbReference type="AlphaFoldDB" id="A0A650CUC3"/>
<keyword evidence="3" id="KW-1185">Reference proteome</keyword>
<evidence type="ECO:0008006" key="5">
    <source>
        <dbReference type="Google" id="ProtNLM"/>
    </source>
</evidence>
<organism evidence="2 3">
    <name type="scientific">Acidianus ambivalens</name>
    <name type="common">Desulfurolobus ambivalens</name>
    <dbReference type="NCBI Taxonomy" id="2283"/>
    <lineage>
        <taxon>Archaea</taxon>
        <taxon>Thermoproteota</taxon>
        <taxon>Thermoprotei</taxon>
        <taxon>Sulfolobales</taxon>
        <taxon>Sulfolobaceae</taxon>
        <taxon>Acidianus</taxon>
    </lineage>
</organism>
<sequence length="180" mass="20874">MEIVNVPNVKDRKAYSKVRLLESMVELRIALEMLKEGYTRNSAQKVFMAWKAIISALVSLNLDKLGKNEKEKEWYKKSGFSAPTTKLKLISNDLEKIGYDKISFITNTALLLHSYAYNGIYEGLTPYSSKKDAVMDILSLTHFILDNSKNYFKEIWNEEHEKELENVKKLLEEIERNKSS</sequence>
<name>A0A650CUC3_ACIAM</name>
<dbReference type="Proteomes" id="UP000426328">
    <property type="component" value="Chromosome"/>
</dbReference>
<dbReference type="EMBL" id="CP045482">
    <property type="protein sequence ID" value="QGR21461.1"/>
    <property type="molecule type" value="Genomic_DNA"/>
</dbReference>
<evidence type="ECO:0000313" key="3">
    <source>
        <dbReference type="Proteomes" id="UP000426328"/>
    </source>
</evidence>
<evidence type="ECO:0000313" key="4">
    <source>
        <dbReference type="Proteomes" id="UP000474054"/>
    </source>
</evidence>
<dbReference type="GeneID" id="42779123"/>
<evidence type="ECO:0000313" key="2">
    <source>
        <dbReference type="EMBL" id="QGR21461.1"/>
    </source>
</evidence>
<reference evidence="2 3" key="2">
    <citation type="submission" date="2019-10" db="EMBL/GenBank/DDBJ databases">
        <title>Genome Sequences from Six Type Strain Members of the Archaeal Family Sulfolobaceae: Acidianus ambivalens, Acidianus infernus, Metallosphaera prunae, Stygiolobus azoricus, Sulfolobus metallicus, and Sulfurisphaera ohwakuensis.</title>
        <authorList>
            <person name="Counts J.A."/>
            <person name="Kelly R.M."/>
        </authorList>
    </citation>
    <scope>NUCLEOTIDE SEQUENCE [LARGE SCALE GENOMIC DNA]</scope>
    <source>
        <strain evidence="2 3">LEI 10</strain>
    </source>
</reference>